<reference evidence="2" key="1">
    <citation type="journal article" date="2023" name="G3 (Bethesda)">
        <title>Genome assembly and association tests identify interacting loci associated with vigor, precocity, and sex in interspecific pistachio rootstocks.</title>
        <authorList>
            <person name="Palmer W."/>
            <person name="Jacygrad E."/>
            <person name="Sagayaradj S."/>
            <person name="Cavanaugh K."/>
            <person name="Han R."/>
            <person name="Bertier L."/>
            <person name="Beede B."/>
            <person name="Kafkas S."/>
            <person name="Golino D."/>
            <person name="Preece J."/>
            <person name="Michelmore R."/>
        </authorList>
    </citation>
    <scope>NUCLEOTIDE SEQUENCE [LARGE SCALE GENOMIC DNA]</scope>
</reference>
<evidence type="ECO:0000313" key="1">
    <source>
        <dbReference type="EMBL" id="KAJ0038237.1"/>
    </source>
</evidence>
<dbReference type="EMBL" id="CM047741">
    <property type="protein sequence ID" value="KAJ0038237.1"/>
    <property type="molecule type" value="Genomic_DNA"/>
</dbReference>
<gene>
    <name evidence="1" type="ORF">Pint_21993</name>
</gene>
<proteinExistence type="predicted"/>
<evidence type="ECO:0000313" key="2">
    <source>
        <dbReference type="Proteomes" id="UP001163603"/>
    </source>
</evidence>
<dbReference type="Proteomes" id="UP001163603">
    <property type="component" value="Chromosome 6"/>
</dbReference>
<organism evidence="1 2">
    <name type="scientific">Pistacia integerrima</name>
    <dbReference type="NCBI Taxonomy" id="434235"/>
    <lineage>
        <taxon>Eukaryota</taxon>
        <taxon>Viridiplantae</taxon>
        <taxon>Streptophyta</taxon>
        <taxon>Embryophyta</taxon>
        <taxon>Tracheophyta</taxon>
        <taxon>Spermatophyta</taxon>
        <taxon>Magnoliopsida</taxon>
        <taxon>eudicotyledons</taxon>
        <taxon>Gunneridae</taxon>
        <taxon>Pentapetalae</taxon>
        <taxon>rosids</taxon>
        <taxon>malvids</taxon>
        <taxon>Sapindales</taxon>
        <taxon>Anacardiaceae</taxon>
        <taxon>Pistacia</taxon>
    </lineage>
</organism>
<name>A0ACC0YL02_9ROSI</name>
<protein>
    <submittedName>
        <fullName evidence="1">Uncharacterized protein</fullName>
    </submittedName>
</protein>
<sequence>MVFYRGRAPSGRKTEWKMNEYKAIEGEASASTSATPPPACSTNWRFLQVLWLSPEEVDEKMSKLEVKFLSLPVEEELKRYSAQTLSPSAFSRCAVQNQSILRASGSPFCEFEAYTVDSLMVVDFNGGFSNKGFKSAPIGFYPKDEHTVFQKTKHIKYSKGGRAENIRPSHIRRLRRRRNRDDEEDGEDNWRPSDSNFLSLILRIVLLLMVLLIVLSLIVWLMS</sequence>
<keyword evidence="2" id="KW-1185">Reference proteome</keyword>
<accession>A0ACC0YL02</accession>
<comment type="caution">
    <text evidence="1">The sequence shown here is derived from an EMBL/GenBank/DDBJ whole genome shotgun (WGS) entry which is preliminary data.</text>
</comment>